<keyword evidence="4 7" id="KW-0812">Transmembrane</keyword>
<evidence type="ECO:0000256" key="1">
    <source>
        <dbReference type="ARBA" id="ARBA00004651"/>
    </source>
</evidence>
<evidence type="ECO:0000259" key="8">
    <source>
        <dbReference type="Pfam" id="PF01757"/>
    </source>
</evidence>
<feature type="transmembrane region" description="Helical" evidence="7">
    <location>
        <begin position="119"/>
        <end position="141"/>
    </location>
</feature>
<dbReference type="GO" id="GO:0016746">
    <property type="term" value="F:acyltransferase activity"/>
    <property type="evidence" value="ECO:0007669"/>
    <property type="project" value="UniProtKB-KW"/>
</dbReference>
<evidence type="ECO:0000256" key="4">
    <source>
        <dbReference type="ARBA" id="ARBA00022692"/>
    </source>
</evidence>
<feature type="domain" description="Acyltransferase 3" evidence="8">
    <location>
        <begin position="11"/>
        <end position="328"/>
    </location>
</feature>
<feature type="transmembrane region" description="Helical" evidence="7">
    <location>
        <begin position="217"/>
        <end position="237"/>
    </location>
</feature>
<keyword evidence="10" id="KW-1185">Reference proteome</keyword>
<name>A0ABT5VJA3_9BACI</name>
<dbReference type="Pfam" id="PF01757">
    <property type="entry name" value="Acyl_transf_3"/>
    <property type="match status" value="1"/>
</dbReference>
<evidence type="ECO:0000256" key="2">
    <source>
        <dbReference type="ARBA" id="ARBA00007400"/>
    </source>
</evidence>
<feature type="transmembrane region" description="Helical" evidence="7">
    <location>
        <begin position="50"/>
        <end position="69"/>
    </location>
</feature>
<proteinExistence type="inferred from homology"/>
<comment type="similarity">
    <text evidence="2">Belongs to the acyltransferase 3 family.</text>
</comment>
<keyword evidence="6 7" id="KW-0472">Membrane</keyword>
<evidence type="ECO:0000313" key="9">
    <source>
        <dbReference type="EMBL" id="MDE5415533.1"/>
    </source>
</evidence>
<evidence type="ECO:0000256" key="6">
    <source>
        <dbReference type="ARBA" id="ARBA00023136"/>
    </source>
</evidence>
<keyword evidence="9" id="KW-0808">Transferase</keyword>
<dbReference type="EMBL" id="JAOTPO010000017">
    <property type="protein sequence ID" value="MDE5415533.1"/>
    <property type="molecule type" value="Genomic_DNA"/>
</dbReference>
<feature type="transmembrane region" description="Helical" evidence="7">
    <location>
        <begin position="249"/>
        <end position="266"/>
    </location>
</feature>
<evidence type="ECO:0000256" key="5">
    <source>
        <dbReference type="ARBA" id="ARBA00022989"/>
    </source>
</evidence>
<dbReference type="InterPro" id="IPR002656">
    <property type="entry name" value="Acyl_transf_3_dom"/>
</dbReference>
<evidence type="ECO:0000256" key="7">
    <source>
        <dbReference type="SAM" id="Phobius"/>
    </source>
</evidence>
<dbReference type="Proteomes" id="UP001148125">
    <property type="component" value="Unassembled WGS sequence"/>
</dbReference>
<evidence type="ECO:0000313" key="10">
    <source>
        <dbReference type="Proteomes" id="UP001148125"/>
    </source>
</evidence>
<feature type="transmembrane region" description="Helical" evidence="7">
    <location>
        <begin position="310"/>
        <end position="331"/>
    </location>
</feature>
<feature type="transmembrane region" description="Helical" evidence="7">
    <location>
        <begin position="81"/>
        <end position="99"/>
    </location>
</feature>
<reference evidence="9" key="1">
    <citation type="submission" date="2024-05" db="EMBL/GenBank/DDBJ databases">
        <title>Alkalihalobacillus sp. strain MEB203 novel alkaliphilic bacterium from Lonar Lake, India.</title>
        <authorList>
            <person name="Joshi A."/>
            <person name="Thite S."/>
            <person name="Mengade P."/>
        </authorList>
    </citation>
    <scope>NUCLEOTIDE SEQUENCE</scope>
    <source>
        <strain evidence="9">MEB 203</strain>
    </source>
</reference>
<feature type="transmembrane region" description="Helical" evidence="7">
    <location>
        <begin position="185"/>
        <end position="205"/>
    </location>
</feature>
<dbReference type="PANTHER" id="PTHR40074:SF2">
    <property type="entry name" value="O-ACETYLTRANSFERASE WECH"/>
    <property type="match status" value="1"/>
</dbReference>
<keyword evidence="9" id="KW-0012">Acyltransferase</keyword>
<feature type="transmembrane region" description="Helical" evidence="7">
    <location>
        <begin position="153"/>
        <end position="173"/>
    </location>
</feature>
<dbReference type="RefSeq" id="WP_275120135.1">
    <property type="nucleotide sequence ID" value="NZ_JAOTPO010000017.1"/>
</dbReference>
<feature type="transmembrane region" description="Helical" evidence="7">
    <location>
        <begin position="12"/>
        <end position="30"/>
    </location>
</feature>
<keyword evidence="3" id="KW-1003">Cell membrane</keyword>
<organism evidence="9 10">
    <name type="scientific">Alkalihalobacterium chitinilyticum</name>
    <dbReference type="NCBI Taxonomy" id="2980103"/>
    <lineage>
        <taxon>Bacteria</taxon>
        <taxon>Bacillati</taxon>
        <taxon>Bacillota</taxon>
        <taxon>Bacilli</taxon>
        <taxon>Bacillales</taxon>
        <taxon>Bacillaceae</taxon>
        <taxon>Alkalihalobacterium</taxon>
    </lineage>
</organism>
<protein>
    <submittedName>
        <fullName evidence="9">Acyltransferase family protein</fullName>
    </submittedName>
</protein>
<comment type="subcellular location">
    <subcellularLocation>
        <location evidence="1">Cell membrane</location>
        <topology evidence="1">Multi-pass membrane protein</topology>
    </subcellularLocation>
</comment>
<feature type="transmembrane region" description="Helical" evidence="7">
    <location>
        <begin position="273"/>
        <end position="290"/>
    </location>
</feature>
<keyword evidence="5 7" id="KW-1133">Transmembrane helix</keyword>
<comment type="caution">
    <text evidence="9">The sequence shown here is derived from an EMBL/GenBank/DDBJ whole genome shotgun (WGS) entry which is preliminary data.</text>
</comment>
<accession>A0ABT5VJA3</accession>
<dbReference type="PANTHER" id="PTHR40074">
    <property type="entry name" value="O-ACETYLTRANSFERASE WECH"/>
    <property type="match status" value="1"/>
</dbReference>
<evidence type="ECO:0000256" key="3">
    <source>
        <dbReference type="ARBA" id="ARBA00022475"/>
    </source>
</evidence>
<gene>
    <name evidence="9" type="ORF">N7Z68_19480</name>
</gene>
<sequence>MGTKEMNEVYWLRIIACLSVVLTHAVSRVITDFSLSGDLRVVYRTLQMLLLYGTPMFVLISTIVMTHAYKEKIPNGFLIKRIKYILVPYLVMATFYAGHKYIRFDWTFKDFAIELGFNFIGQWHGYFVLIIFQFYLLHLLFIKYLKRFKAMHVLIVSFIISAGYWIGFYFFFIDFVQHSSYLTLFFSRILIFGWLFYYVVAYYCGRNYEMFIDKLHRYWMVVVLGTIVSVGLVQFIYHSGMLMRVTSARFDIIPYTVMLFFLFFLLFSKLNRIPTWIVSISGYSYGIYLLHPFVQTMVRSWFPLLEITPFGYMIVQFIAGVIVPIIFIYLLSKFHLGAFIVGKTTTRKKVFRETAMSKAA</sequence>